<dbReference type="EMBL" id="UYJE01006593">
    <property type="protein sequence ID" value="VDI47321.1"/>
    <property type="molecule type" value="Genomic_DNA"/>
</dbReference>
<feature type="region of interest" description="Disordered" evidence="1">
    <location>
        <begin position="251"/>
        <end position="284"/>
    </location>
</feature>
<organism evidence="2 3">
    <name type="scientific">Mytilus galloprovincialis</name>
    <name type="common">Mediterranean mussel</name>
    <dbReference type="NCBI Taxonomy" id="29158"/>
    <lineage>
        <taxon>Eukaryota</taxon>
        <taxon>Metazoa</taxon>
        <taxon>Spiralia</taxon>
        <taxon>Lophotrochozoa</taxon>
        <taxon>Mollusca</taxon>
        <taxon>Bivalvia</taxon>
        <taxon>Autobranchia</taxon>
        <taxon>Pteriomorphia</taxon>
        <taxon>Mytilida</taxon>
        <taxon>Mytiloidea</taxon>
        <taxon>Mytilidae</taxon>
        <taxon>Mytilinae</taxon>
        <taxon>Mytilus</taxon>
    </lineage>
</organism>
<keyword evidence="3" id="KW-1185">Reference proteome</keyword>
<dbReference type="Proteomes" id="UP000596742">
    <property type="component" value="Unassembled WGS sequence"/>
</dbReference>
<evidence type="ECO:0000313" key="3">
    <source>
        <dbReference type="Proteomes" id="UP000596742"/>
    </source>
</evidence>
<reference evidence="2" key="1">
    <citation type="submission" date="2018-11" db="EMBL/GenBank/DDBJ databases">
        <authorList>
            <person name="Alioto T."/>
            <person name="Alioto T."/>
        </authorList>
    </citation>
    <scope>NUCLEOTIDE SEQUENCE</scope>
</reference>
<name>A0A8B6FDH3_MYTGA</name>
<sequence>MCLYLVTASSHIGEDCVRLIPDTRVKDCWCNAQYVTVCQRAASLETTSNIDITSSQEIPTTNRKTTEGPTTTEADILETTSIIDITSSQDITTTNQKTSEAPTTAKADVFGTTSVHLSTKTETFVETSTSYIRQLETSSFMDISSSPEVTTENPITVEVSTTTDTDLSVTTVADLSTTTQTTVESSTLYIRQSEVSTTVSTTKEPVSTIEGKTKVVPEKLSTAFKVSSQVSPVSSKTTEHLQMPTQTTKYTDAATAPQTHTQTNRLRPTTISSPNGKSKCAQSSNNSCRCQKRTVANTTENQTLQTLKVTDYIWLNKCAMQPLLDSGMVNVENCPYVCKCSPKGSTTSQEEMFACVRRP</sequence>
<dbReference type="AlphaFoldDB" id="A0A8B6FDH3"/>
<proteinExistence type="predicted"/>
<protein>
    <submittedName>
        <fullName evidence="2">Uncharacterized protein</fullName>
    </submittedName>
</protein>
<evidence type="ECO:0000313" key="2">
    <source>
        <dbReference type="EMBL" id="VDI47321.1"/>
    </source>
</evidence>
<accession>A0A8B6FDH3</accession>
<evidence type="ECO:0000256" key="1">
    <source>
        <dbReference type="SAM" id="MobiDB-lite"/>
    </source>
</evidence>
<gene>
    <name evidence="2" type="ORF">MGAL_10B052044</name>
</gene>
<comment type="caution">
    <text evidence="2">The sequence shown here is derived from an EMBL/GenBank/DDBJ whole genome shotgun (WGS) entry which is preliminary data.</text>
</comment>